<feature type="region of interest" description="Disordered" evidence="1">
    <location>
        <begin position="592"/>
        <end position="634"/>
    </location>
</feature>
<evidence type="ECO:0000313" key="3">
    <source>
        <dbReference type="EMBL" id="KAL2801971.1"/>
    </source>
</evidence>
<dbReference type="InterPro" id="IPR011009">
    <property type="entry name" value="Kinase-like_dom_sf"/>
</dbReference>
<dbReference type="InterPro" id="IPR040976">
    <property type="entry name" value="Pkinase_fungal"/>
</dbReference>
<reference evidence="3 4" key="1">
    <citation type="submission" date="2024-07" db="EMBL/GenBank/DDBJ databases">
        <title>Section-level genome sequencing and comparative genomics of Aspergillus sections Usti and Cavernicolus.</title>
        <authorList>
            <consortium name="Lawrence Berkeley National Laboratory"/>
            <person name="Nybo J.L."/>
            <person name="Vesth T.C."/>
            <person name="Theobald S."/>
            <person name="Frisvad J.C."/>
            <person name="Larsen T.O."/>
            <person name="Kjaerboelling I."/>
            <person name="Rothschild-Mancinelli K."/>
            <person name="Lyhne E.K."/>
            <person name="Kogle M.E."/>
            <person name="Barry K."/>
            <person name="Clum A."/>
            <person name="Na H."/>
            <person name="Ledsgaard L."/>
            <person name="Lin J."/>
            <person name="Lipzen A."/>
            <person name="Kuo A."/>
            <person name="Riley R."/>
            <person name="Mondo S."/>
            <person name="Labutti K."/>
            <person name="Haridas S."/>
            <person name="Pangalinan J."/>
            <person name="Salamov A.A."/>
            <person name="Simmons B.A."/>
            <person name="Magnuson J.K."/>
            <person name="Chen J."/>
            <person name="Drula E."/>
            <person name="Henrissat B."/>
            <person name="Wiebenga A."/>
            <person name="Lubbers R.J."/>
            <person name="Gomes A.C."/>
            <person name="Makela M.R."/>
            <person name="Stajich J."/>
            <person name="Grigoriev I.V."/>
            <person name="Mortensen U.H."/>
            <person name="De Vries R.P."/>
            <person name="Baker S.E."/>
            <person name="Andersen M.R."/>
        </authorList>
    </citation>
    <scope>NUCLEOTIDE SEQUENCE [LARGE SCALE GENOMIC DNA]</scope>
    <source>
        <strain evidence="3 4">CBS 588.65</strain>
    </source>
</reference>
<dbReference type="PANTHER" id="PTHR38248:SF2">
    <property type="entry name" value="FUNK1 11"/>
    <property type="match status" value="1"/>
</dbReference>
<feature type="compositionally biased region" description="Polar residues" evidence="1">
    <location>
        <begin position="77"/>
        <end position="88"/>
    </location>
</feature>
<protein>
    <recommendedName>
        <fullName evidence="2">Fungal-type protein kinase domain-containing protein</fullName>
    </recommendedName>
</protein>
<feature type="compositionally biased region" description="Polar residues" evidence="1">
    <location>
        <begin position="623"/>
        <end position="634"/>
    </location>
</feature>
<organism evidence="3 4">
    <name type="scientific">Aspergillus granulosus</name>
    <dbReference type="NCBI Taxonomy" id="176169"/>
    <lineage>
        <taxon>Eukaryota</taxon>
        <taxon>Fungi</taxon>
        <taxon>Dikarya</taxon>
        <taxon>Ascomycota</taxon>
        <taxon>Pezizomycotina</taxon>
        <taxon>Eurotiomycetes</taxon>
        <taxon>Eurotiomycetidae</taxon>
        <taxon>Eurotiales</taxon>
        <taxon>Aspergillaceae</taxon>
        <taxon>Aspergillus</taxon>
        <taxon>Aspergillus subgen. Nidulantes</taxon>
    </lineage>
</organism>
<dbReference type="Proteomes" id="UP001610334">
    <property type="component" value="Unassembled WGS sequence"/>
</dbReference>
<feature type="compositionally biased region" description="Basic and acidic residues" evidence="1">
    <location>
        <begin position="49"/>
        <end position="76"/>
    </location>
</feature>
<evidence type="ECO:0000259" key="2">
    <source>
        <dbReference type="Pfam" id="PF17667"/>
    </source>
</evidence>
<evidence type="ECO:0000313" key="4">
    <source>
        <dbReference type="Proteomes" id="UP001610334"/>
    </source>
</evidence>
<proteinExistence type="predicted"/>
<feature type="domain" description="Fungal-type protein kinase" evidence="2">
    <location>
        <begin position="346"/>
        <end position="758"/>
    </location>
</feature>
<feature type="compositionally biased region" description="Low complexity" evidence="1">
    <location>
        <begin position="592"/>
        <end position="603"/>
    </location>
</feature>
<name>A0ABR4GSD2_9EURO</name>
<feature type="region of interest" description="Disordered" evidence="1">
    <location>
        <begin position="41"/>
        <end position="92"/>
    </location>
</feature>
<comment type="caution">
    <text evidence="3">The sequence shown here is derived from an EMBL/GenBank/DDBJ whole genome shotgun (WGS) entry which is preliminary data.</text>
</comment>
<dbReference type="Pfam" id="PF17667">
    <property type="entry name" value="Pkinase_fungal"/>
    <property type="match status" value="1"/>
</dbReference>
<keyword evidence="4" id="KW-1185">Reference proteome</keyword>
<gene>
    <name evidence="3" type="ORF">BJX63DRAFT_426405</name>
</gene>
<accession>A0ABR4GSD2</accession>
<dbReference type="SUPFAM" id="SSF56112">
    <property type="entry name" value="Protein kinase-like (PK-like)"/>
    <property type="match status" value="1"/>
</dbReference>
<dbReference type="PANTHER" id="PTHR38248">
    <property type="entry name" value="FUNK1 6"/>
    <property type="match status" value="1"/>
</dbReference>
<sequence length="859" mass="96156">MTKQQVSQPQLDTAALNTSQPKLVLEDELLDERSWRQSSWEITQSRQRVNKERQLLQEEPRPIADAKEQPTRDHDSTSAVTQPDTSNAAPIGNKLDAFRTSFQRACKDLALAATLGSLDSFGVEDTQNLILDLISALRALPDMRRLPSANGRKNLLSDLLQLNVLISSNEFEVDRFKSLLEAVLDKRPDNIIWGQLYATVRESTPPPPTLPLLDQTPYLHTTGSLVNSSEHRSNFDGILKEELGPIYIGIPGFHDAFFGQIRDLQDTAAAVFAKCKEGPQPHFTEDNGWNNWPADAKERDVLEWLTGWVRLLQDLAVEAGFPRVTTRAILAQPNQSLRGSTADRKLDVGFVEVTDGNAGYSWSDIMVLGELKSNTRADTASKTWRDLGRYAREVFTAQDTRVFALGFSLCGSIMRLWEFDRAGVIASSPFDINRDGRKFVLSMLGFLHMDDNQLGFDPTILTSSDGERYIQVVRNGQSERLVIDQLVRRAACVAGRATTCWKAHCQSDKDASIPLVIKDSWQYPEREEEGDLLRTASEAGVVKVARYYHHETLEVGGRVDDVRGLRKGLDLSQATNYRSTCSEFSRIDTRGASSAASGCSNSSNRRKRSASRDGLPPGKRTCSHSPTKSGQNALNRVHRRVIVRDYGIPIYKAASPLSMLSAIESCIEGYKSLHEKTGLLQGDVSTGNLMLSDGEGAHPWPGFLIDLDLAINETRGGSSGARGKTGTRAFMAIGLLLGEKHTFMHDLESFFWVIFWICIHYDGPTHSRVVPRFEKWNYVDMEELAELKKGVVAHEGDFMKMVHENITQFYRSLAPWINRLRKVVFPSGGRWEYTDEALYSMMQKVLRAAQEDPKVQLMV</sequence>
<dbReference type="Gene3D" id="1.10.510.10">
    <property type="entry name" value="Transferase(Phosphotransferase) domain 1"/>
    <property type="match status" value="1"/>
</dbReference>
<dbReference type="EMBL" id="JBFXLT010000221">
    <property type="protein sequence ID" value="KAL2801971.1"/>
    <property type="molecule type" value="Genomic_DNA"/>
</dbReference>
<evidence type="ECO:0000256" key="1">
    <source>
        <dbReference type="SAM" id="MobiDB-lite"/>
    </source>
</evidence>